<organism evidence="5 6">
    <name type="scientific">Xylocopilactobacillus apicola</name>
    <dbReference type="NCBI Taxonomy" id="2932184"/>
    <lineage>
        <taxon>Bacteria</taxon>
        <taxon>Bacillati</taxon>
        <taxon>Bacillota</taxon>
        <taxon>Bacilli</taxon>
        <taxon>Lactobacillales</taxon>
        <taxon>Lactobacillaceae</taxon>
        <taxon>Xylocopilactobacillus</taxon>
    </lineage>
</organism>
<dbReference type="PANTHER" id="PTHR46429">
    <property type="entry name" value="23S RRNA (GUANOSINE-2'-O-)-METHYLTRANSFERASE RLMB"/>
    <property type="match status" value="1"/>
</dbReference>
<dbReference type="InterPro" id="IPR001537">
    <property type="entry name" value="SpoU_MeTrfase"/>
</dbReference>
<keyword evidence="3" id="KW-0808">Transferase</keyword>
<evidence type="ECO:0000256" key="2">
    <source>
        <dbReference type="ARBA" id="ARBA00022603"/>
    </source>
</evidence>
<dbReference type="FunFam" id="3.40.1280.10:FF:000008">
    <property type="entry name" value="Group 3 RNA methyltransferase TrmH"/>
    <property type="match status" value="1"/>
</dbReference>
<dbReference type="KEGG" id="xap:XA3_13280"/>
<dbReference type="GO" id="GO:0008173">
    <property type="term" value="F:RNA methyltransferase activity"/>
    <property type="evidence" value="ECO:0007669"/>
    <property type="project" value="InterPro"/>
</dbReference>
<dbReference type="AlphaFoldDB" id="A0AAU9DP40"/>
<dbReference type="SUPFAM" id="SSF75217">
    <property type="entry name" value="alpha/beta knot"/>
    <property type="match status" value="1"/>
</dbReference>
<dbReference type="NCBIfam" id="TIGR00186">
    <property type="entry name" value="rRNA_methyl_3"/>
    <property type="match status" value="1"/>
</dbReference>
<dbReference type="InterPro" id="IPR029026">
    <property type="entry name" value="tRNA_m1G_MTases_N"/>
</dbReference>
<dbReference type="PANTHER" id="PTHR46429:SF1">
    <property type="entry name" value="23S RRNA (GUANOSINE-2'-O-)-METHYLTRANSFERASE RLMB"/>
    <property type="match status" value="1"/>
</dbReference>
<evidence type="ECO:0000256" key="3">
    <source>
        <dbReference type="ARBA" id="ARBA00022679"/>
    </source>
</evidence>
<dbReference type="SUPFAM" id="SSF55315">
    <property type="entry name" value="L30e-like"/>
    <property type="match status" value="1"/>
</dbReference>
<keyword evidence="2" id="KW-0489">Methyltransferase</keyword>
<dbReference type="InterPro" id="IPR029028">
    <property type="entry name" value="Alpha/beta_knot_MTases"/>
</dbReference>
<evidence type="ECO:0000313" key="6">
    <source>
        <dbReference type="Proteomes" id="UP001321861"/>
    </source>
</evidence>
<dbReference type="GO" id="GO:0005829">
    <property type="term" value="C:cytosol"/>
    <property type="evidence" value="ECO:0007669"/>
    <property type="project" value="TreeGrafter"/>
</dbReference>
<name>A0AAU9DP40_9LACO</name>
<evidence type="ECO:0000259" key="4">
    <source>
        <dbReference type="SMART" id="SM00967"/>
    </source>
</evidence>
<dbReference type="Proteomes" id="UP001321861">
    <property type="component" value="Chromosome"/>
</dbReference>
<accession>A0AAU9DP40</accession>
<proteinExistence type="inferred from homology"/>
<dbReference type="RefSeq" id="WP_317634714.1">
    <property type="nucleotide sequence ID" value="NZ_AP026802.1"/>
</dbReference>
<dbReference type="GO" id="GO:0006396">
    <property type="term" value="P:RNA processing"/>
    <property type="evidence" value="ECO:0007669"/>
    <property type="project" value="InterPro"/>
</dbReference>
<dbReference type="Gene3D" id="3.40.1280.10">
    <property type="match status" value="1"/>
</dbReference>
<sequence>MQNSEEHPNQIYGRHAVLNALKQLPANQINQLLIQKSLKNSYLSDLTKLAKAKKIIVKIVPKDKLDKLANGGVHQGVVLEGAPFVYSDLSVLKDSKFLLMLDNIMDPHNFGSLIRSADAAGVDAIIIPERRNVQVTDTVWKSSTGAASFVPIVRVVNLSATIKSLKEEGFWFFGADMQGTNWLDWQVNGKICLIIGNEGSGISPGVRDKIDEFIKIPMFGHVDSLNASVAGGSLLLMAATKRH</sequence>
<dbReference type="CDD" id="cd18103">
    <property type="entry name" value="SpoU-like_RlmB"/>
    <property type="match status" value="1"/>
</dbReference>
<evidence type="ECO:0000313" key="5">
    <source>
        <dbReference type="EMBL" id="BDR58887.1"/>
    </source>
</evidence>
<dbReference type="InterPro" id="IPR004441">
    <property type="entry name" value="rRNA_MeTrfase_TrmH"/>
</dbReference>
<dbReference type="InterPro" id="IPR013123">
    <property type="entry name" value="SpoU_subst-bd"/>
</dbReference>
<protein>
    <submittedName>
        <fullName evidence="5">23S rRNA (Guanosine(2251)-2'-O)-methyltransferase RlmB</fullName>
    </submittedName>
</protein>
<gene>
    <name evidence="5" type="ORF">XA3_13280</name>
</gene>
<dbReference type="GO" id="GO:0032259">
    <property type="term" value="P:methylation"/>
    <property type="evidence" value="ECO:0007669"/>
    <property type="project" value="UniProtKB-KW"/>
</dbReference>
<dbReference type="SMART" id="SM00967">
    <property type="entry name" value="SpoU_sub_bind"/>
    <property type="match status" value="1"/>
</dbReference>
<reference evidence="5 6" key="1">
    <citation type="journal article" date="2023" name="Microbiol. Spectr.">
        <title>Symbiosis of Carpenter Bees with Uncharacterized Lactic Acid Bacteria Showing NAD Auxotrophy.</title>
        <authorList>
            <person name="Kawasaki S."/>
            <person name="Ozawa K."/>
            <person name="Mori T."/>
            <person name="Yamamoto A."/>
            <person name="Ito M."/>
            <person name="Ohkuma M."/>
            <person name="Sakamoto M."/>
            <person name="Matsutani M."/>
        </authorList>
    </citation>
    <scope>NUCLEOTIDE SEQUENCE [LARGE SCALE GENOMIC DNA]</scope>
    <source>
        <strain evidence="5 6">XA3</strain>
    </source>
</reference>
<evidence type="ECO:0000256" key="1">
    <source>
        <dbReference type="ARBA" id="ARBA00007228"/>
    </source>
</evidence>
<dbReference type="GO" id="GO:0003723">
    <property type="term" value="F:RNA binding"/>
    <property type="evidence" value="ECO:0007669"/>
    <property type="project" value="InterPro"/>
</dbReference>
<dbReference type="EMBL" id="AP026802">
    <property type="protein sequence ID" value="BDR58887.1"/>
    <property type="molecule type" value="Genomic_DNA"/>
</dbReference>
<dbReference type="Pfam" id="PF08032">
    <property type="entry name" value="SpoU_sub_bind"/>
    <property type="match status" value="1"/>
</dbReference>
<keyword evidence="6" id="KW-1185">Reference proteome</keyword>
<feature type="domain" description="RNA 2-O ribose methyltransferase substrate binding" evidence="4">
    <location>
        <begin position="10"/>
        <end position="87"/>
    </location>
</feature>
<dbReference type="Gene3D" id="3.30.1330.30">
    <property type="match status" value="1"/>
</dbReference>
<dbReference type="Pfam" id="PF00588">
    <property type="entry name" value="SpoU_methylase"/>
    <property type="match status" value="1"/>
</dbReference>
<dbReference type="InterPro" id="IPR029064">
    <property type="entry name" value="Ribosomal_eL30-like_sf"/>
</dbReference>
<comment type="similarity">
    <text evidence="1">Belongs to the class IV-like SAM-binding methyltransferase superfamily. RNA methyltransferase TrmH family.</text>
</comment>